<keyword evidence="2" id="KW-1185">Reference proteome</keyword>
<dbReference type="Proteomes" id="UP000636709">
    <property type="component" value="Unassembled WGS sequence"/>
</dbReference>
<evidence type="ECO:0000313" key="1">
    <source>
        <dbReference type="EMBL" id="KAF8731786.1"/>
    </source>
</evidence>
<organism evidence="1 2">
    <name type="scientific">Digitaria exilis</name>
    <dbReference type="NCBI Taxonomy" id="1010633"/>
    <lineage>
        <taxon>Eukaryota</taxon>
        <taxon>Viridiplantae</taxon>
        <taxon>Streptophyta</taxon>
        <taxon>Embryophyta</taxon>
        <taxon>Tracheophyta</taxon>
        <taxon>Spermatophyta</taxon>
        <taxon>Magnoliopsida</taxon>
        <taxon>Liliopsida</taxon>
        <taxon>Poales</taxon>
        <taxon>Poaceae</taxon>
        <taxon>PACMAD clade</taxon>
        <taxon>Panicoideae</taxon>
        <taxon>Panicodae</taxon>
        <taxon>Paniceae</taxon>
        <taxon>Anthephorinae</taxon>
        <taxon>Digitaria</taxon>
    </lineage>
</organism>
<protein>
    <submittedName>
        <fullName evidence="1">Uncharacterized protein</fullName>
    </submittedName>
</protein>
<evidence type="ECO:0000313" key="2">
    <source>
        <dbReference type="Proteomes" id="UP000636709"/>
    </source>
</evidence>
<comment type="caution">
    <text evidence="1">The sequence shown here is derived from an EMBL/GenBank/DDBJ whole genome shotgun (WGS) entry which is preliminary data.</text>
</comment>
<proteinExistence type="predicted"/>
<sequence length="99" mass="11468">MTPTTQDHSLAAWWARSRKLIHKNSRKPFDSTVVLVSWAIWLERNARTFNRQHRTVVQLVDHILEEASAWVHARYKTIFSMSQQQSAAPSNVGRELVSV</sequence>
<dbReference type="AlphaFoldDB" id="A0A835KHH5"/>
<name>A0A835KHH5_9POAL</name>
<dbReference type="EMBL" id="JACEFO010001605">
    <property type="protein sequence ID" value="KAF8731786.1"/>
    <property type="molecule type" value="Genomic_DNA"/>
</dbReference>
<gene>
    <name evidence="1" type="ORF">HU200_015724</name>
</gene>
<reference evidence="1" key="1">
    <citation type="submission" date="2020-07" db="EMBL/GenBank/DDBJ databases">
        <title>Genome sequence and genetic diversity analysis of an under-domesticated orphan crop, white fonio (Digitaria exilis).</title>
        <authorList>
            <person name="Bennetzen J.L."/>
            <person name="Chen S."/>
            <person name="Ma X."/>
            <person name="Wang X."/>
            <person name="Yssel A.E.J."/>
            <person name="Chaluvadi S.R."/>
            <person name="Johnson M."/>
            <person name="Gangashetty P."/>
            <person name="Hamidou F."/>
            <person name="Sanogo M.D."/>
            <person name="Zwaenepoel A."/>
            <person name="Wallace J."/>
            <person name="Van De Peer Y."/>
            <person name="Van Deynze A."/>
        </authorList>
    </citation>
    <scope>NUCLEOTIDE SEQUENCE</scope>
    <source>
        <tissue evidence="1">Leaves</tissue>
    </source>
</reference>
<dbReference type="OrthoDB" id="686619at2759"/>
<accession>A0A835KHH5</accession>